<dbReference type="Proteomes" id="UP000054018">
    <property type="component" value="Unassembled WGS sequence"/>
</dbReference>
<protein>
    <submittedName>
        <fullName evidence="1">Uncharacterized protein</fullName>
    </submittedName>
</protein>
<reference evidence="1 2" key="1">
    <citation type="submission" date="2014-04" db="EMBL/GenBank/DDBJ databases">
        <authorList>
            <consortium name="DOE Joint Genome Institute"/>
            <person name="Kuo A."/>
            <person name="Kohler A."/>
            <person name="Costa M.D."/>
            <person name="Nagy L.G."/>
            <person name="Floudas D."/>
            <person name="Copeland A."/>
            <person name="Barry K.W."/>
            <person name="Cichocki N."/>
            <person name="Veneault-Fourrey C."/>
            <person name="LaButti K."/>
            <person name="Lindquist E.A."/>
            <person name="Lipzen A."/>
            <person name="Lundell T."/>
            <person name="Morin E."/>
            <person name="Murat C."/>
            <person name="Sun H."/>
            <person name="Tunlid A."/>
            <person name="Henrissat B."/>
            <person name="Grigoriev I.V."/>
            <person name="Hibbett D.S."/>
            <person name="Martin F."/>
            <person name="Nordberg H.P."/>
            <person name="Cantor M.N."/>
            <person name="Hua S.X."/>
        </authorList>
    </citation>
    <scope>NUCLEOTIDE SEQUENCE [LARGE SCALE GENOMIC DNA]</scope>
    <source>
        <strain evidence="1 2">441</strain>
    </source>
</reference>
<evidence type="ECO:0000313" key="1">
    <source>
        <dbReference type="EMBL" id="KIK15772.1"/>
    </source>
</evidence>
<keyword evidence="2" id="KW-1185">Reference proteome</keyword>
<evidence type="ECO:0000313" key="2">
    <source>
        <dbReference type="Proteomes" id="UP000054018"/>
    </source>
</evidence>
<reference evidence="2" key="2">
    <citation type="submission" date="2015-01" db="EMBL/GenBank/DDBJ databases">
        <title>Evolutionary Origins and Diversification of the Mycorrhizal Mutualists.</title>
        <authorList>
            <consortium name="DOE Joint Genome Institute"/>
            <consortium name="Mycorrhizal Genomics Consortium"/>
            <person name="Kohler A."/>
            <person name="Kuo A."/>
            <person name="Nagy L.G."/>
            <person name="Floudas D."/>
            <person name="Copeland A."/>
            <person name="Barry K.W."/>
            <person name="Cichocki N."/>
            <person name="Veneault-Fourrey C."/>
            <person name="LaButti K."/>
            <person name="Lindquist E.A."/>
            <person name="Lipzen A."/>
            <person name="Lundell T."/>
            <person name="Morin E."/>
            <person name="Murat C."/>
            <person name="Riley R."/>
            <person name="Ohm R."/>
            <person name="Sun H."/>
            <person name="Tunlid A."/>
            <person name="Henrissat B."/>
            <person name="Grigoriev I.V."/>
            <person name="Hibbett D.S."/>
            <person name="Martin F."/>
        </authorList>
    </citation>
    <scope>NUCLEOTIDE SEQUENCE [LARGE SCALE GENOMIC DNA]</scope>
    <source>
        <strain evidence="2">441</strain>
    </source>
</reference>
<sequence>MSGITLHAVNVAVHSSKLEAQALSISRPCEELPWSIRAPPINKVYHPSYNPESNEEE</sequence>
<gene>
    <name evidence="1" type="ORF">PISMIDRAFT_686972</name>
</gene>
<name>A0A0C9Z0A2_9AGAM</name>
<proteinExistence type="predicted"/>
<dbReference type="AlphaFoldDB" id="A0A0C9Z0A2"/>
<dbReference type="HOGENOM" id="CLU_2997312_0_0_1"/>
<dbReference type="EMBL" id="KN833878">
    <property type="protein sequence ID" value="KIK15772.1"/>
    <property type="molecule type" value="Genomic_DNA"/>
</dbReference>
<accession>A0A0C9Z0A2</accession>
<organism evidence="1 2">
    <name type="scientific">Pisolithus microcarpus 441</name>
    <dbReference type="NCBI Taxonomy" id="765257"/>
    <lineage>
        <taxon>Eukaryota</taxon>
        <taxon>Fungi</taxon>
        <taxon>Dikarya</taxon>
        <taxon>Basidiomycota</taxon>
        <taxon>Agaricomycotina</taxon>
        <taxon>Agaricomycetes</taxon>
        <taxon>Agaricomycetidae</taxon>
        <taxon>Boletales</taxon>
        <taxon>Sclerodermatineae</taxon>
        <taxon>Pisolithaceae</taxon>
        <taxon>Pisolithus</taxon>
    </lineage>
</organism>